<dbReference type="AlphaFoldDB" id="A0A557S0Q3"/>
<dbReference type="PANTHER" id="PTHR35894:SF1">
    <property type="entry name" value="PHOSPHORIBULOKINASE _ URIDINE KINASE FAMILY"/>
    <property type="match status" value="1"/>
</dbReference>
<protein>
    <submittedName>
        <fullName evidence="2">AAA family ATPase</fullName>
    </submittedName>
</protein>
<dbReference type="InterPro" id="IPR049945">
    <property type="entry name" value="AAA_22"/>
</dbReference>
<name>A0A557S0Q3_9GAMM</name>
<evidence type="ECO:0000313" key="2">
    <source>
        <dbReference type="EMBL" id="TVO71001.1"/>
    </source>
</evidence>
<organism evidence="2 3">
    <name type="scientific">Sedimenticola selenatireducens</name>
    <dbReference type="NCBI Taxonomy" id="191960"/>
    <lineage>
        <taxon>Bacteria</taxon>
        <taxon>Pseudomonadati</taxon>
        <taxon>Pseudomonadota</taxon>
        <taxon>Gammaproteobacteria</taxon>
        <taxon>Chromatiales</taxon>
        <taxon>Sedimenticolaceae</taxon>
        <taxon>Sedimenticola</taxon>
    </lineage>
</organism>
<dbReference type="SUPFAM" id="SSF52540">
    <property type="entry name" value="P-loop containing nucleoside triphosphate hydrolases"/>
    <property type="match status" value="1"/>
</dbReference>
<dbReference type="Proteomes" id="UP000316649">
    <property type="component" value="Unassembled WGS sequence"/>
</dbReference>
<dbReference type="InterPro" id="IPR027417">
    <property type="entry name" value="P-loop_NTPase"/>
</dbReference>
<dbReference type="EMBL" id="VMNH01000023">
    <property type="protein sequence ID" value="TVO71001.1"/>
    <property type="molecule type" value="Genomic_DNA"/>
</dbReference>
<dbReference type="GO" id="GO:0016887">
    <property type="term" value="F:ATP hydrolysis activity"/>
    <property type="evidence" value="ECO:0007669"/>
    <property type="project" value="InterPro"/>
</dbReference>
<sequence>MLSQQAKRHFKLFNDPFIDDVKGPEDVYLSEDQRYIREAMYYAAKNGGFLAVIGESGAGKSTLRKDLIDRINRNGEAITIIQPRIIDKGRLTAGAICDAIIQDVSSEAPKRTLESKARQIERLLTGSGRSGNAHVLIIEEAHDLTIATLKYLKRFWELEDGFKRLLGIVLVGQPELKGTLDLRRNWDAREVINRCEIAELHPLNGNLEEYIRNKLKRVGKELDDIFQKDAFDAIRTRLQIPGRGLGATVSMMYPLMVNNTISKAMNLTAEIGESRVSAEIIKGV</sequence>
<proteinExistence type="predicted"/>
<dbReference type="Pfam" id="PF13401">
    <property type="entry name" value="AAA_22"/>
    <property type="match status" value="1"/>
</dbReference>
<dbReference type="OrthoDB" id="9780149at2"/>
<evidence type="ECO:0000313" key="3">
    <source>
        <dbReference type="Proteomes" id="UP000316649"/>
    </source>
</evidence>
<evidence type="ECO:0000259" key="1">
    <source>
        <dbReference type="Pfam" id="PF13401"/>
    </source>
</evidence>
<keyword evidence="3" id="KW-1185">Reference proteome</keyword>
<comment type="caution">
    <text evidence="2">The sequence shown here is derived from an EMBL/GenBank/DDBJ whole genome shotgun (WGS) entry which is preliminary data.</text>
</comment>
<dbReference type="PANTHER" id="PTHR35894">
    <property type="entry name" value="GENERAL SECRETION PATHWAY PROTEIN A-RELATED"/>
    <property type="match status" value="1"/>
</dbReference>
<dbReference type="Gene3D" id="3.40.50.300">
    <property type="entry name" value="P-loop containing nucleotide triphosphate hydrolases"/>
    <property type="match status" value="1"/>
</dbReference>
<gene>
    <name evidence="2" type="ORF">FHP88_15575</name>
</gene>
<dbReference type="InterPro" id="IPR052026">
    <property type="entry name" value="ExeA_AAA_ATPase_DNA-bind"/>
</dbReference>
<feature type="domain" description="ORC1/DEAH AAA+ ATPase" evidence="1">
    <location>
        <begin position="46"/>
        <end position="179"/>
    </location>
</feature>
<reference evidence="2 3" key="1">
    <citation type="submission" date="2019-07" db="EMBL/GenBank/DDBJ databases">
        <title>The pathways for chlorine oxyanion respiration interact through the shared metabolite chlorate.</title>
        <authorList>
            <person name="Barnum T.P."/>
            <person name="Cheng Y."/>
            <person name="Hill K.A."/>
            <person name="Lucas L.N."/>
            <person name="Carlson H.K."/>
            <person name="Coates J.D."/>
        </authorList>
    </citation>
    <scope>NUCLEOTIDE SEQUENCE [LARGE SCALE GENOMIC DNA]</scope>
    <source>
        <strain evidence="2 3">BK-1</strain>
    </source>
</reference>
<accession>A0A557S0Q3</accession>